<reference evidence="2 3" key="1">
    <citation type="submission" date="2020-10" db="EMBL/GenBank/DDBJ databases">
        <title>Haloactinobacterium sp. RN3S43, a bacterium isolated from saline soil.</title>
        <authorList>
            <person name="Sun J.-Q."/>
        </authorList>
    </citation>
    <scope>NUCLEOTIDE SEQUENCE [LARGE SCALE GENOMIC DNA]</scope>
    <source>
        <strain evidence="2 3">RN3S43</strain>
    </source>
</reference>
<protein>
    <submittedName>
        <fullName evidence="2">Cupin domain-containing protein</fullName>
    </submittedName>
</protein>
<organism evidence="2 3">
    <name type="scientific">Ruania alkalisoli</name>
    <dbReference type="NCBI Taxonomy" id="2779775"/>
    <lineage>
        <taxon>Bacteria</taxon>
        <taxon>Bacillati</taxon>
        <taxon>Actinomycetota</taxon>
        <taxon>Actinomycetes</taxon>
        <taxon>Micrococcales</taxon>
        <taxon>Ruaniaceae</taxon>
        <taxon>Ruania</taxon>
    </lineage>
</organism>
<dbReference type="InterPro" id="IPR014710">
    <property type="entry name" value="RmlC-like_jellyroll"/>
</dbReference>
<evidence type="ECO:0000259" key="1">
    <source>
        <dbReference type="Pfam" id="PF07883"/>
    </source>
</evidence>
<feature type="domain" description="Cupin type-2" evidence="1">
    <location>
        <begin position="44"/>
        <end position="104"/>
    </location>
</feature>
<name>A0A7M1SRC9_9MICO</name>
<dbReference type="Proteomes" id="UP000593758">
    <property type="component" value="Chromosome"/>
</dbReference>
<dbReference type="EMBL" id="CP063169">
    <property type="protein sequence ID" value="QOR69342.1"/>
    <property type="molecule type" value="Genomic_DNA"/>
</dbReference>
<keyword evidence="3" id="KW-1185">Reference proteome</keyword>
<dbReference type="InterPro" id="IPR011051">
    <property type="entry name" value="RmlC_Cupin_sf"/>
</dbReference>
<evidence type="ECO:0000313" key="2">
    <source>
        <dbReference type="EMBL" id="QOR69342.1"/>
    </source>
</evidence>
<dbReference type="SUPFAM" id="SSF51182">
    <property type="entry name" value="RmlC-like cupins"/>
    <property type="match status" value="1"/>
</dbReference>
<proteinExistence type="predicted"/>
<dbReference type="AlphaFoldDB" id="A0A7M1SRC9"/>
<dbReference type="Gene3D" id="2.60.120.10">
    <property type="entry name" value="Jelly Rolls"/>
    <property type="match status" value="1"/>
</dbReference>
<gene>
    <name evidence="2" type="ORF">IM660_11580</name>
</gene>
<dbReference type="KEGG" id="halt:IM660_11580"/>
<dbReference type="Pfam" id="PF07883">
    <property type="entry name" value="Cupin_2"/>
    <property type="match status" value="1"/>
</dbReference>
<dbReference type="InterPro" id="IPR013096">
    <property type="entry name" value="Cupin_2"/>
</dbReference>
<dbReference type="RefSeq" id="WP_193495659.1">
    <property type="nucleotide sequence ID" value="NZ_CP063169.1"/>
</dbReference>
<accession>A0A7M1SRC9</accession>
<evidence type="ECO:0000313" key="3">
    <source>
        <dbReference type="Proteomes" id="UP000593758"/>
    </source>
</evidence>
<sequence>MAEMPTIKNTRELTAYRITAEDTVTLCPLTGPVDGSPTSVFFEIWDPEGVQSDNSHPASVEIFFFVQGEGLAQSDEHSVPVAAGDVLVLPATSVHHIKNTSTTERLFAVTIMCNDLGSQPEDSSMSGFYELVAAGVPVELDPEAREVFHRNAGRIASFAASH</sequence>